<dbReference type="AlphaFoldDB" id="A0ABD5S4Q6"/>
<reference evidence="1 2" key="1">
    <citation type="journal article" date="2019" name="Int. J. Syst. Evol. Microbiol.">
        <title>The Global Catalogue of Microorganisms (GCM) 10K type strain sequencing project: providing services to taxonomists for standard genome sequencing and annotation.</title>
        <authorList>
            <consortium name="The Broad Institute Genomics Platform"/>
            <consortium name="The Broad Institute Genome Sequencing Center for Infectious Disease"/>
            <person name="Wu L."/>
            <person name="Ma J."/>
        </authorList>
    </citation>
    <scope>NUCLEOTIDE SEQUENCE [LARGE SCALE GENOMIC DNA]</scope>
    <source>
        <strain evidence="1 2">NBRC 111368</strain>
    </source>
</reference>
<dbReference type="Proteomes" id="UP001596328">
    <property type="component" value="Unassembled WGS sequence"/>
</dbReference>
<sequence length="166" mass="17932">MSDDCEVGLMCSRQPLDPSRVALAALLALVLVGSVAPALASSPPGPICSYCGDSFEETAAYHDVDLTVEESRAVIRVRADGNATWTVENRVDEGGAERLRENPAILDELTGRNVETGVAEDRPVVTFRYERPGFARRTLGGALVVTEFHPDWTRANYDGLGADRLV</sequence>
<evidence type="ECO:0000313" key="2">
    <source>
        <dbReference type="Proteomes" id="UP001596328"/>
    </source>
</evidence>
<evidence type="ECO:0000313" key="1">
    <source>
        <dbReference type="EMBL" id="MFC6726650.1"/>
    </source>
</evidence>
<accession>A0ABD5S4Q6</accession>
<protein>
    <submittedName>
        <fullName evidence="1">Uncharacterized protein</fullName>
    </submittedName>
</protein>
<name>A0ABD5S4Q6_9EURY</name>
<proteinExistence type="predicted"/>
<feature type="non-terminal residue" evidence="1">
    <location>
        <position position="166"/>
    </location>
</feature>
<dbReference type="EMBL" id="JBHSWU010001285">
    <property type="protein sequence ID" value="MFC6726650.1"/>
    <property type="molecule type" value="Genomic_DNA"/>
</dbReference>
<comment type="caution">
    <text evidence="1">The sequence shown here is derived from an EMBL/GenBank/DDBJ whole genome shotgun (WGS) entry which is preliminary data.</text>
</comment>
<organism evidence="1 2">
    <name type="scientific">Halobium palmae</name>
    <dbReference type="NCBI Taxonomy" id="1776492"/>
    <lineage>
        <taxon>Archaea</taxon>
        <taxon>Methanobacteriati</taxon>
        <taxon>Methanobacteriota</taxon>
        <taxon>Stenosarchaea group</taxon>
        <taxon>Halobacteria</taxon>
        <taxon>Halobacteriales</taxon>
        <taxon>Haloferacaceae</taxon>
        <taxon>Halobium</taxon>
    </lineage>
</organism>
<keyword evidence="2" id="KW-1185">Reference proteome</keyword>
<gene>
    <name evidence="1" type="ORF">ACFQE1_20225</name>
</gene>